<name>A0ABW7ATS9_9ACTN</name>
<dbReference type="CDD" id="cd06587">
    <property type="entry name" value="VOC"/>
    <property type="match status" value="1"/>
</dbReference>
<evidence type="ECO:0000313" key="3">
    <source>
        <dbReference type="EMBL" id="MFG1709811.1"/>
    </source>
</evidence>
<dbReference type="EMBL" id="JBICRM010000040">
    <property type="protein sequence ID" value="MFG1709811.1"/>
    <property type="molecule type" value="Genomic_DNA"/>
</dbReference>
<dbReference type="PROSITE" id="PS51819">
    <property type="entry name" value="VOC"/>
    <property type="match status" value="1"/>
</dbReference>
<dbReference type="SUPFAM" id="SSF54593">
    <property type="entry name" value="Glyoxalase/Bleomycin resistance protein/Dihydroxybiphenyl dioxygenase"/>
    <property type="match status" value="1"/>
</dbReference>
<organism evidence="3 4">
    <name type="scientific">Nonomuraea marmarensis</name>
    <dbReference type="NCBI Taxonomy" id="3351344"/>
    <lineage>
        <taxon>Bacteria</taxon>
        <taxon>Bacillati</taxon>
        <taxon>Actinomycetota</taxon>
        <taxon>Actinomycetes</taxon>
        <taxon>Streptosporangiales</taxon>
        <taxon>Streptosporangiaceae</taxon>
        <taxon>Nonomuraea</taxon>
    </lineage>
</organism>
<dbReference type="InterPro" id="IPR051785">
    <property type="entry name" value="MMCE/EMCE_epimerase"/>
</dbReference>
<dbReference type="InterPro" id="IPR029068">
    <property type="entry name" value="Glyas_Bleomycin-R_OHBP_Dase"/>
</dbReference>
<keyword evidence="4" id="KW-1185">Reference proteome</keyword>
<dbReference type="PANTHER" id="PTHR43048">
    <property type="entry name" value="METHYLMALONYL-COA EPIMERASE"/>
    <property type="match status" value="1"/>
</dbReference>
<gene>
    <name evidence="3" type="ORF">ACFLIM_42210</name>
</gene>
<dbReference type="Gene3D" id="3.10.180.10">
    <property type="entry name" value="2,3-Dihydroxybiphenyl 1,2-Dioxygenase, domain 1"/>
    <property type="match status" value="1"/>
</dbReference>
<sequence length="133" mass="13956">MTPPDQFASVRYIVDDVQAAIDFYTTHLGFALHTSAAPAFADVTRGPLRLLLSGPASSGARATPADATAGGRNRIHLIVDDLDAEIGRLRTAGLAFRSDVVAGPGGRQVLLTDPAGNLIELFEPAYRPAKDGT</sequence>
<dbReference type="InterPro" id="IPR004360">
    <property type="entry name" value="Glyas_Fos-R_dOase_dom"/>
</dbReference>
<proteinExistence type="predicted"/>
<dbReference type="RefSeq" id="WP_393174966.1">
    <property type="nucleotide sequence ID" value="NZ_JBICRM010000040.1"/>
</dbReference>
<dbReference type="InterPro" id="IPR037523">
    <property type="entry name" value="VOC_core"/>
</dbReference>
<keyword evidence="1" id="KW-0479">Metal-binding</keyword>
<protein>
    <submittedName>
        <fullName evidence="3">VOC family protein</fullName>
    </submittedName>
</protein>
<feature type="domain" description="VOC" evidence="2">
    <location>
        <begin position="6"/>
        <end position="124"/>
    </location>
</feature>
<dbReference type="PANTHER" id="PTHR43048:SF3">
    <property type="entry name" value="METHYLMALONYL-COA EPIMERASE, MITOCHONDRIAL"/>
    <property type="match status" value="1"/>
</dbReference>
<dbReference type="Pfam" id="PF00903">
    <property type="entry name" value="Glyoxalase"/>
    <property type="match status" value="1"/>
</dbReference>
<evidence type="ECO:0000256" key="1">
    <source>
        <dbReference type="ARBA" id="ARBA00022723"/>
    </source>
</evidence>
<evidence type="ECO:0000259" key="2">
    <source>
        <dbReference type="PROSITE" id="PS51819"/>
    </source>
</evidence>
<reference evidence="3 4" key="1">
    <citation type="submission" date="2024-10" db="EMBL/GenBank/DDBJ databases">
        <authorList>
            <person name="Topkara A.R."/>
            <person name="Saygin H."/>
        </authorList>
    </citation>
    <scope>NUCLEOTIDE SEQUENCE [LARGE SCALE GENOMIC DNA]</scope>
    <source>
        <strain evidence="3 4">M3C6</strain>
    </source>
</reference>
<dbReference type="Proteomes" id="UP001603978">
    <property type="component" value="Unassembled WGS sequence"/>
</dbReference>
<comment type="caution">
    <text evidence="3">The sequence shown here is derived from an EMBL/GenBank/DDBJ whole genome shotgun (WGS) entry which is preliminary data.</text>
</comment>
<accession>A0ABW7ATS9</accession>
<evidence type="ECO:0000313" key="4">
    <source>
        <dbReference type="Proteomes" id="UP001603978"/>
    </source>
</evidence>